<protein>
    <submittedName>
        <fullName evidence="2">Uncharacterized protein</fullName>
    </submittedName>
</protein>
<evidence type="ECO:0000313" key="2">
    <source>
        <dbReference type="EMBL" id="CAI5778814.1"/>
    </source>
</evidence>
<dbReference type="Proteomes" id="UP001178461">
    <property type="component" value="Chromosome 7"/>
</dbReference>
<reference evidence="2" key="1">
    <citation type="submission" date="2022-12" db="EMBL/GenBank/DDBJ databases">
        <authorList>
            <person name="Alioto T."/>
            <person name="Alioto T."/>
            <person name="Gomez Garrido J."/>
        </authorList>
    </citation>
    <scope>NUCLEOTIDE SEQUENCE</scope>
</reference>
<organism evidence="2 3">
    <name type="scientific">Podarcis lilfordi</name>
    <name type="common">Lilford's wall lizard</name>
    <dbReference type="NCBI Taxonomy" id="74358"/>
    <lineage>
        <taxon>Eukaryota</taxon>
        <taxon>Metazoa</taxon>
        <taxon>Chordata</taxon>
        <taxon>Craniata</taxon>
        <taxon>Vertebrata</taxon>
        <taxon>Euteleostomi</taxon>
        <taxon>Lepidosauria</taxon>
        <taxon>Squamata</taxon>
        <taxon>Bifurcata</taxon>
        <taxon>Unidentata</taxon>
        <taxon>Episquamata</taxon>
        <taxon>Laterata</taxon>
        <taxon>Lacertibaenia</taxon>
        <taxon>Lacertidae</taxon>
        <taxon>Podarcis</taxon>
    </lineage>
</organism>
<accession>A0AA35KK92</accession>
<evidence type="ECO:0000256" key="1">
    <source>
        <dbReference type="SAM" id="MobiDB-lite"/>
    </source>
</evidence>
<gene>
    <name evidence="2" type="ORF">PODLI_1B027575</name>
</gene>
<dbReference type="AlphaFoldDB" id="A0AA35KK92"/>
<sequence>MAALGREPLTSCPDRKCVRLPWWRRWGLAGEASPEGRPGLGARWGGRDSWERAWLEAQPSARVAGCRREESPSRSRAHSCQPVPSAELLSSWREREGES</sequence>
<evidence type="ECO:0000313" key="3">
    <source>
        <dbReference type="Proteomes" id="UP001178461"/>
    </source>
</evidence>
<name>A0AA35KK92_9SAUR</name>
<keyword evidence="3" id="KW-1185">Reference proteome</keyword>
<proteinExistence type="predicted"/>
<dbReference type="EMBL" id="OX395132">
    <property type="protein sequence ID" value="CAI5778814.1"/>
    <property type="molecule type" value="Genomic_DNA"/>
</dbReference>
<feature type="region of interest" description="Disordered" evidence="1">
    <location>
        <begin position="65"/>
        <end position="99"/>
    </location>
</feature>